<dbReference type="InterPro" id="IPR047746">
    <property type="entry name" value="Dae2/Tae2-like"/>
</dbReference>
<keyword evidence="1" id="KW-0732">Signal</keyword>
<proteinExistence type="predicted"/>
<reference evidence="2" key="1">
    <citation type="submission" date="2022-12" db="EMBL/GenBank/DDBJ databases">
        <title>Genome assemblies of Blomia tropicalis.</title>
        <authorList>
            <person name="Cui Y."/>
        </authorList>
    </citation>
    <scope>NUCLEOTIDE SEQUENCE</scope>
    <source>
        <tissue evidence="2">Adult mites</tissue>
    </source>
</reference>
<dbReference type="Proteomes" id="UP001142055">
    <property type="component" value="Chromosome 1"/>
</dbReference>
<accession>A0A9Q0MEE2</accession>
<dbReference type="AlphaFoldDB" id="A0A9Q0MEE2"/>
<sequence>MLFLNTVLLITISSLAHGYVPCISPASHVGSYIGRDQQCAALVQTNCHRPGNRPIGLTSTWKRDVYVKQNCKKIPRFTAIATFLGPNHQYDEPNLHQHTAIFVQCENAGIRVYDQWSGTPIGYRIIPWRGSSSQYSGDNYYTIA</sequence>
<feature type="chain" id="PRO_5040427251" description="Secreted protein" evidence="1">
    <location>
        <begin position="19"/>
        <end position="144"/>
    </location>
</feature>
<dbReference type="NCBIfam" id="NF033857">
    <property type="entry name" value="BPSL0067_fam"/>
    <property type="match status" value="1"/>
</dbReference>
<organism evidence="2 3">
    <name type="scientific">Blomia tropicalis</name>
    <name type="common">Mite</name>
    <dbReference type="NCBI Taxonomy" id="40697"/>
    <lineage>
        <taxon>Eukaryota</taxon>
        <taxon>Metazoa</taxon>
        <taxon>Ecdysozoa</taxon>
        <taxon>Arthropoda</taxon>
        <taxon>Chelicerata</taxon>
        <taxon>Arachnida</taxon>
        <taxon>Acari</taxon>
        <taxon>Acariformes</taxon>
        <taxon>Sarcoptiformes</taxon>
        <taxon>Astigmata</taxon>
        <taxon>Glycyphagoidea</taxon>
        <taxon>Echimyopodidae</taxon>
        <taxon>Blomia</taxon>
    </lineage>
</organism>
<name>A0A9Q0MEE2_BLOTA</name>
<keyword evidence="3" id="KW-1185">Reference proteome</keyword>
<evidence type="ECO:0000313" key="2">
    <source>
        <dbReference type="EMBL" id="KAJ6222155.1"/>
    </source>
</evidence>
<evidence type="ECO:0008006" key="4">
    <source>
        <dbReference type="Google" id="ProtNLM"/>
    </source>
</evidence>
<evidence type="ECO:0000256" key="1">
    <source>
        <dbReference type="SAM" id="SignalP"/>
    </source>
</evidence>
<protein>
    <recommendedName>
        <fullName evidence="4">Secreted protein</fullName>
    </recommendedName>
</protein>
<dbReference type="OMA" id="GYRKPNY"/>
<evidence type="ECO:0000313" key="3">
    <source>
        <dbReference type="Proteomes" id="UP001142055"/>
    </source>
</evidence>
<gene>
    <name evidence="2" type="ORF">RDWZM_000700</name>
</gene>
<feature type="signal peptide" evidence="1">
    <location>
        <begin position="1"/>
        <end position="18"/>
    </location>
</feature>
<comment type="caution">
    <text evidence="2">The sequence shown here is derived from an EMBL/GenBank/DDBJ whole genome shotgun (WGS) entry which is preliminary data.</text>
</comment>
<dbReference type="EMBL" id="JAPWDV010000001">
    <property type="protein sequence ID" value="KAJ6222155.1"/>
    <property type="molecule type" value="Genomic_DNA"/>
</dbReference>